<dbReference type="InterPro" id="IPR016181">
    <property type="entry name" value="Acyl_CoA_acyltransferase"/>
</dbReference>
<dbReference type="AlphaFoldDB" id="F4MMM2"/>
<dbReference type="PANTHER" id="PTHR43877:SF2">
    <property type="entry name" value="AMINOALKYLPHOSPHONATE N-ACETYLTRANSFERASE-RELATED"/>
    <property type="match status" value="1"/>
</dbReference>
<dbReference type="EMBL" id="FQ032821">
    <property type="protein sequence ID" value="CBL87385.1"/>
    <property type="molecule type" value="Genomic_DNA"/>
</dbReference>
<feature type="domain" description="N-acetyltransferase" evidence="3">
    <location>
        <begin position="4"/>
        <end position="162"/>
    </location>
</feature>
<keyword evidence="2" id="KW-0012">Acyltransferase</keyword>
<dbReference type="Gene3D" id="3.40.630.30">
    <property type="match status" value="1"/>
</dbReference>
<dbReference type="PROSITE" id="PS51186">
    <property type="entry name" value="GNAT"/>
    <property type="match status" value="1"/>
</dbReference>
<dbReference type="InterPro" id="IPR050832">
    <property type="entry name" value="Bact_Acetyltransf"/>
</dbReference>
<dbReference type="Pfam" id="PF00583">
    <property type="entry name" value="Acetyltransf_1"/>
    <property type="match status" value="1"/>
</dbReference>
<dbReference type="GO" id="GO:0016747">
    <property type="term" value="F:acyltransferase activity, transferring groups other than amino-acyl groups"/>
    <property type="evidence" value="ECO:0007669"/>
    <property type="project" value="InterPro"/>
</dbReference>
<dbReference type="InterPro" id="IPR000182">
    <property type="entry name" value="GNAT_dom"/>
</dbReference>
<sequence length="162" mass="18636">MSEFLIRKIKKQDNPQMESIIRSVFFELNIPMQGTAFDDPETSKMYEAYSGPRSMYYVLEHQGEILGGAGIKPLKSFDDSVCELQKMYSLPKIRGRGFGQKLLNRCLDSVQKFRFERCYIETIESLQNAVILYKRNGFLPIGGPMGNNGHHNCGLWMLKKLQ</sequence>
<accession>F4MMM2</accession>
<evidence type="ECO:0000259" key="3">
    <source>
        <dbReference type="PROSITE" id="PS51186"/>
    </source>
</evidence>
<evidence type="ECO:0000313" key="4">
    <source>
        <dbReference type="EMBL" id="CBL87385.1"/>
    </source>
</evidence>
<evidence type="ECO:0000256" key="2">
    <source>
        <dbReference type="ARBA" id="ARBA00023315"/>
    </source>
</evidence>
<organism evidence="4">
    <name type="scientific">uncultured Flavobacteriia bacterium</name>
    <dbReference type="NCBI Taxonomy" id="212695"/>
    <lineage>
        <taxon>Bacteria</taxon>
        <taxon>Pseudomonadati</taxon>
        <taxon>Bacteroidota</taxon>
        <taxon>Flavobacteriia</taxon>
        <taxon>environmental samples</taxon>
    </lineage>
</organism>
<protein>
    <submittedName>
        <fullName evidence="4">Acetyltransferase</fullName>
    </submittedName>
</protein>
<reference evidence="4" key="2">
    <citation type="journal article" date="2012" name="Environ. Microbiol.">
        <title>Genomic content of uncultured Bacteroidetes from contrasting oceanic provinces in the North Atlantic Ocean.</title>
        <authorList>
            <person name="Gomez-Pereira P.R."/>
            <person name="Schuler M."/>
            <person name="Fuchs B.M."/>
            <person name="Bennke C."/>
            <person name="Teeling H."/>
            <person name="Waldmann J."/>
            <person name="Richter M."/>
            <person name="Barbe V."/>
            <person name="Bataille E."/>
            <person name="Glockner F.O."/>
            <person name="Amann R."/>
        </authorList>
    </citation>
    <scope>NUCLEOTIDE SEQUENCE</scope>
</reference>
<keyword evidence="1 4" id="KW-0808">Transferase</keyword>
<evidence type="ECO:0000256" key="1">
    <source>
        <dbReference type="ARBA" id="ARBA00022679"/>
    </source>
</evidence>
<gene>
    <name evidence="4" type="ORF">S18_812_0007</name>
</gene>
<dbReference type="PANTHER" id="PTHR43877">
    <property type="entry name" value="AMINOALKYLPHOSPHONATE N-ACETYLTRANSFERASE-RELATED-RELATED"/>
    <property type="match status" value="1"/>
</dbReference>
<dbReference type="CDD" id="cd04301">
    <property type="entry name" value="NAT_SF"/>
    <property type="match status" value="1"/>
</dbReference>
<proteinExistence type="predicted"/>
<name>F4MMM2_9BACT</name>
<reference evidence="4" key="1">
    <citation type="submission" date="2010-05" db="EMBL/GenBank/DDBJ databases">
        <authorList>
            <person name="Genoscope - CEA"/>
        </authorList>
    </citation>
    <scope>NUCLEOTIDE SEQUENCE</scope>
</reference>
<dbReference type="SUPFAM" id="SSF55729">
    <property type="entry name" value="Acyl-CoA N-acyltransferases (Nat)"/>
    <property type="match status" value="1"/>
</dbReference>